<reference evidence="1 2" key="1">
    <citation type="submission" date="2024-06" db="EMBL/GenBank/DDBJ databases">
        <authorList>
            <person name="Kraege A."/>
            <person name="Thomma B."/>
        </authorList>
    </citation>
    <scope>NUCLEOTIDE SEQUENCE [LARGE SCALE GENOMIC DNA]</scope>
</reference>
<gene>
    <name evidence="1" type="primary">g4782</name>
    <name evidence="1" type="ORF">VP750_LOCUS4079</name>
</gene>
<comment type="caution">
    <text evidence="1">The sequence shown here is derived from an EMBL/GenBank/DDBJ whole genome shotgun (WGS) entry which is preliminary data.</text>
</comment>
<evidence type="ECO:0000313" key="2">
    <source>
        <dbReference type="Proteomes" id="UP001497392"/>
    </source>
</evidence>
<dbReference type="Proteomes" id="UP001497392">
    <property type="component" value="Unassembled WGS sequence"/>
</dbReference>
<dbReference type="EMBL" id="CAXHTA020000007">
    <property type="protein sequence ID" value="CAL5222420.1"/>
    <property type="molecule type" value="Genomic_DNA"/>
</dbReference>
<sequence length="511" mass="54175">MVRCTHDTSPYRVSRIACVTVAFCLVACIRPGSGSKVPGTEALQSLLSFTDLAATTAGNDSIAFLNTLAAAVQHTAQSGLQILADVPSRFAEAFGRSQDLVSTQFASTPLSAVIQHPFPAYPETLFTWAVCSTYNPYLIISVRDQEVPLISVGQPVNESVLSFAISSWSEIAYHDPSLTQYQFKIAEDLIYDIRNDTFAVATPFDVKNGRGQIPGVSSVGHSTHNSSMGSSADDDDYHIKFTFAASPLAKHANTTGAAGAGAGKDPSAARNVSAPGAGVQRLLTGQIKDNDIKGRATDAFTELVARLYFNLATAALGNLCNPGYPALAPVASYMINRLKTLNANVTSYYNLPLNEALIDDGDGRLCLQESNTLYNVGNMLAISTTIAFSAPDCCHACRLTEQNNATVACNAWVFCGAAGGCHNATTSYAAAKNECSLYYASDLDYNVPLDKNVGVVRAPDVTFVSGRTQAVIADNIMSILVPPRESGAAPIDKTASFQQVKHPQDNVGGNN</sequence>
<proteinExistence type="predicted"/>
<name>A0ABP1FV44_9CHLO</name>
<protein>
    <submittedName>
        <fullName evidence="1">G4782 protein</fullName>
    </submittedName>
</protein>
<evidence type="ECO:0000313" key="1">
    <source>
        <dbReference type="EMBL" id="CAL5222420.1"/>
    </source>
</evidence>
<accession>A0ABP1FV44</accession>
<organism evidence="1 2">
    <name type="scientific">Coccomyxa viridis</name>
    <dbReference type="NCBI Taxonomy" id="1274662"/>
    <lineage>
        <taxon>Eukaryota</taxon>
        <taxon>Viridiplantae</taxon>
        <taxon>Chlorophyta</taxon>
        <taxon>core chlorophytes</taxon>
        <taxon>Trebouxiophyceae</taxon>
        <taxon>Trebouxiophyceae incertae sedis</taxon>
        <taxon>Coccomyxaceae</taxon>
        <taxon>Coccomyxa</taxon>
    </lineage>
</organism>
<keyword evidence="2" id="KW-1185">Reference proteome</keyword>